<dbReference type="EMBL" id="SDMP01000014">
    <property type="protein sequence ID" value="RYR14691.1"/>
    <property type="molecule type" value="Genomic_DNA"/>
</dbReference>
<organism evidence="2 3">
    <name type="scientific">Arachis hypogaea</name>
    <name type="common">Peanut</name>
    <dbReference type="NCBI Taxonomy" id="3818"/>
    <lineage>
        <taxon>Eukaryota</taxon>
        <taxon>Viridiplantae</taxon>
        <taxon>Streptophyta</taxon>
        <taxon>Embryophyta</taxon>
        <taxon>Tracheophyta</taxon>
        <taxon>Spermatophyta</taxon>
        <taxon>Magnoliopsida</taxon>
        <taxon>eudicotyledons</taxon>
        <taxon>Gunneridae</taxon>
        <taxon>Pentapetalae</taxon>
        <taxon>rosids</taxon>
        <taxon>fabids</taxon>
        <taxon>Fabales</taxon>
        <taxon>Fabaceae</taxon>
        <taxon>Papilionoideae</taxon>
        <taxon>50 kb inversion clade</taxon>
        <taxon>dalbergioids sensu lato</taxon>
        <taxon>Dalbergieae</taxon>
        <taxon>Pterocarpus clade</taxon>
        <taxon>Arachis</taxon>
    </lineage>
</organism>
<protein>
    <submittedName>
        <fullName evidence="2">Uncharacterized protein</fullName>
    </submittedName>
</protein>
<feature type="region of interest" description="Disordered" evidence="1">
    <location>
        <begin position="1"/>
        <end position="47"/>
    </location>
</feature>
<evidence type="ECO:0000313" key="2">
    <source>
        <dbReference type="EMBL" id="RYR14691.1"/>
    </source>
</evidence>
<evidence type="ECO:0000313" key="3">
    <source>
        <dbReference type="Proteomes" id="UP000289738"/>
    </source>
</evidence>
<evidence type="ECO:0000256" key="1">
    <source>
        <dbReference type="SAM" id="MobiDB-lite"/>
    </source>
</evidence>
<dbReference type="AlphaFoldDB" id="A0A444ZKJ8"/>
<name>A0A444ZKJ8_ARAHY</name>
<dbReference type="Proteomes" id="UP000289738">
    <property type="component" value="Chromosome B04"/>
</dbReference>
<keyword evidence="3" id="KW-1185">Reference proteome</keyword>
<sequence>MMARTASYVPKTDPMPSFSLGLTDSSQEEAATQEGAATQDGERAKTPKTPKLLEQLGDLVEKIASGGIVSAMCLILNQQKIKRFQEESMAIANHPKGVFLRPKTNKPFRVEDYPMFIPFLDLKKLASYRYVMKWLEIIQPENIKRLKYEWDNWTQDEVDHFRVEYASWILFHEMNQDKAEAIRGSNAIRLSKPSSLLLSPYCQIDSNDIDTD</sequence>
<proteinExistence type="predicted"/>
<accession>A0A444ZKJ8</accession>
<comment type="caution">
    <text evidence="2">The sequence shown here is derived from an EMBL/GenBank/DDBJ whole genome shotgun (WGS) entry which is preliminary data.</text>
</comment>
<reference evidence="2 3" key="1">
    <citation type="submission" date="2019-01" db="EMBL/GenBank/DDBJ databases">
        <title>Sequencing of cultivated peanut Arachis hypogaea provides insights into genome evolution and oil improvement.</title>
        <authorList>
            <person name="Chen X."/>
        </authorList>
    </citation>
    <scope>NUCLEOTIDE SEQUENCE [LARGE SCALE GENOMIC DNA]</scope>
    <source>
        <strain evidence="3">cv. Fuhuasheng</strain>
        <tissue evidence="2">Leaves</tissue>
    </source>
</reference>
<feature type="compositionally biased region" description="Low complexity" evidence="1">
    <location>
        <begin position="28"/>
        <end position="39"/>
    </location>
</feature>
<gene>
    <name evidence="2" type="ORF">Ahy_B04g071358</name>
</gene>